<dbReference type="AlphaFoldDB" id="A0A642V9D2"/>
<name>A0A642V9D2_9ASCO</name>
<feature type="compositionally biased region" description="Basic residues" evidence="1">
    <location>
        <begin position="84"/>
        <end position="97"/>
    </location>
</feature>
<dbReference type="EMBL" id="SWFS01000103">
    <property type="protein sequence ID" value="KAA8916383.1"/>
    <property type="molecule type" value="Genomic_DNA"/>
</dbReference>
<feature type="region of interest" description="Disordered" evidence="1">
    <location>
        <begin position="82"/>
        <end position="360"/>
    </location>
</feature>
<dbReference type="PANTHER" id="PTHR47052">
    <property type="entry name" value="CONSERVED SERINE PROLINE-RICH PROTEIN (AFU_ORTHOLOGUE AFUA_2G01790)"/>
    <property type="match status" value="1"/>
</dbReference>
<proteinExistence type="predicted"/>
<feature type="compositionally biased region" description="Polar residues" evidence="1">
    <location>
        <begin position="310"/>
        <end position="329"/>
    </location>
</feature>
<evidence type="ECO:0000256" key="1">
    <source>
        <dbReference type="SAM" id="MobiDB-lite"/>
    </source>
</evidence>
<dbReference type="InterPro" id="IPR000008">
    <property type="entry name" value="C2_dom"/>
</dbReference>
<dbReference type="SUPFAM" id="SSF49562">
    <property type="entry name" value="C2 domain (Calcium/lipid-binding domain, CaLB)"/>
    <property type="match status" value="1"/>
</dbReference>
<organism evidence="3 4">
    <name type="scientific">Trichomonascus ciferrii</name>
    <dbReference type="NCBI Taxonomy" id="44093"/>
    <lineage>
        <taxon>Eukaryota</taxon>
        <taxon>Fungi</taxon>
        <taxon>Dikarya</taxon>
        <taxon>Ascomycota</taxon>
        <taxon>Saccharomycotina</taxon>
        <taxon>Dipodascomycetes</taxon>
        <taxon>Dipodascales</taxon>
        <taxon>Trichomonascaceae</taxon>
        <taxon>Trichomonascus</taxon>
        <taxon>Trichomonascus ciferrii complex</taxon>
    </lineage>
</organism>
<dbReference type="InterPro" id="IPR035892">
    <property type="entry name" value="C2_domain_sf"/>
</dbReference>
<comment type="caution">
    <text evidence="3">The sequence shown here is derived from an EMBL/GenBank/DDBJ whole genome shotgun (WGS) entry which is preliminary data.</text>
</comment>
<dbReference type="Gene3D" id="2.60.40.150">
    <property type="entry name" value="C2 domain"/>
    <property type="match status" value="1"/>
</dbReference>
<dbReference type="VEuPathDB" id="FungiDB:TRICI_001458"/>
<keyword evidence="4" id="KW-1185">Reference proteome</keyword>
<protein>
    <recommendedName>
        <fullName evidence="2">C2 domain-containing protein</fullName>
    </recommendedName>
</protein>
<feature type="compositionally biased region" description="Low complexity" evidence="1">
    <location>
        <begin position="115"/>
        <end position="133"/>
    </location>
</feature>
<evidence type="ECO:0000313" key="4">
    <source>
        <dbReference type="Proteomes" id="UP000761534"/>
    </source>
</evidence>
<dbReference type="InterPro" id="IPR052981">
    <property type="entry name" value="Ingression_C2_domain"/>
</dbReference>
<accession>A0A642V9D2</accession>
<gene>
    <name evidence="3" type="ORF">TRICI_001458</name>
</gene>
<evidence type="ECO:0000313" key="3">
    <source>
        <dbReference type="EMBL" id="KAA8916383.1"/>
    </source>
</evidence>
<dbReference type="Pfam" id="PF00168">
    <property type="entry name" value="C2"/>
    <property type="match status" value="1"/>
</dbReference>
<feature type="compositionally biased region" description="Pro residues" evidence="1">
    <location>
        <begin position="200"/>
        <end position="209"/>
    </location>
</feature>
<sequence>MPAWDHEVRFELKDMKDHRVLKLSVLDENDSKPELIGDTVIMLDKALESLPSEGYDAWHELEFKGKYAGEVYLEMTFYPAKPHIPPKKKRTRQKRPKSAMDSMSSYSRPLPSHPSQPTVAPSPSTSSSMSTASYDLAYEFDNLSMNASRRNLPPVPPQQHQQQQQPYPPQPGYYYPPPPVEEEHDECCCEDCHQQLPFLPSIPPGPPEDYNPRPRSASPHPPPPPQQRAHSVSPQPQPQPRAHSVSPQPQSRPRPQSVSPQPSPSSNRVQRKPVGGGQVRRKPVNSGLPHTPEFDEGIDPIPFSADSYENKYTNGTPPAQHQQRYNHSDTVLDVNTYAPEPVRRRTPPQPTTHAIDPGLAGYNGEGQWDISRKINDGYGDSIFNRVIRNNVNQQKPELPPKIPIGMSRDEYLAAEQQYQEQDPYHYRTYI</sequence>
<dbReference type="PRINTS" id="PR01217">
    <property type="entry name" value="PRICHEXTENSN"/>
</dbReference>
<feature type="compositionally biased region" description="Low complexity" evidence="1">
    <location>
        <begin position="244"/>
        <end position="268"/>
    </location>
</feature>
<feature type="domain" description="C2" evidence="2">
    <location>
        <begin position="2"/>
        <end position="61"/>
    </location>
</feature>
<reference evidence="3" key="1">
    <citation type="journal article" date="2019" name="G3 (Bethesda)">
        <title>Genome Assemblies of Two Rare Opportunistic Yeast Pathogens: Diutina rugosa (syn. Candida rugosa) and Trichomonascus ciferrii (syn. Candida ciferrii).</title>
        <authorList>
            <person name="Mixao V."/>
            <person name="Saus E."/>
            <person name="Hansen A.P."/>
            <person name="Lass-Florl C."/>
            <person name="Gabaldon T."/>
        </authorList>
    </citation>
    <scope>NUCLEOTIDE SEQUENCE</scope>
    <source>
        <strain evidence="3">CBS 4856</strain>
    </source>
</reference>
<feature type="compositionally biased region" description="Pro residues" evidence="1">
    <location>
        <begin position="166"/>
        <end position="179"/>
    </location>
</feature>
<dbReference type="OrthoDB" id="4096547at2759"/>
<evidence type="ECO:0000259" key="2">
    <source>
        <dbReference type="Pfam" id="PF00168"/>
    </source>
</evidence>
<dbReference type="PANTHER" id="PTHR47052:SF3">
    <property type="entry name" value="INGRESSION PROTEIN 1"/>
    <property type="match status" value="1"/>
</dbReference>
<dbReference type="Proteomes" id="UP000761534">
    <property type="component" value="Unassembled WGS sequence"/>
</dbReference>